<feature type="non-terminal residue" evidence="1">
    <location>
        <position position="79"/>
    </location>
</feature>
<dbReference type="EMBL" id="HACA01018098">
    <property type="protein sequence ID" value="CDW35459.1"/>
    <property type="molecule type" value="Transcribed_RNA"/>
</dbReference>
<protein>
    <submittedName>
        <fullName evidence="1">Uncharacterized protein</fullName>
    </submittedName>
</protein>
<organism evidence="1">
    <name type="scientific">Lepeophtheirus salmonis</name>
    <name type="common">Salmon louse</name>
    <name type="synonym">Caligus salmonis</name>
    <dbReference type="NCBI Taxonomy" id="72036"/>
    <lineage>
        <taxon>Eukaryota</taxon>
        <taxon>Metazoa</taxon>
        <taxon>Ecdysozoa</taxon>
        <taxon>Arthropoda</taxon>
        <taxon>Crustacea</taxon>
        <taxon>Multicrustacea</taxon>
        <taxon>Hexanauplia</taxon>
        <taxon>Copepoda</taxon>
        <taxon>Siphonostomatoida</taxon>
        <taxon>Caligidae</taxon>
        <taxon>Lepeophtheirus</taxon>
    </lineage>
</organism>
<reference evidence="1" key="1">
    <citation type="submission" date="2014-05" db="EMBL/GenBank/DDBJ databases">
        <authorList>
            <person name="Chronopoulou M."/>
        </authorList>
    </citation>
    <scope>NUCLEOTIDE SEQUENCE</scope>
    <source>
        <tissue evidence="1">Whole organism</tissue>
    </source>
</reference>
<evidence type="ECO:0000313" key="1">
    <source>
        <dbReference type="EMBL" id="CDW35459.1"/>
    </source>
</evidence>
<name>A0A0K2UB53_LEPSM</name>
<dbReference type="OrthoDB" id="6511575at2759"/>
<proteinExistence type="predicted"/>
<accession>A0A0K2UB53</accession>
<dbReference type="AlphaFoldDB" id="A0A0K2UB53"/>
<sequence length="79" mass="9162">MASKKRYIKTHVVPSLWSNCPKYLSTPKASSRAAQAATTSRRDQQFNELQQHAVFQESSIGVLKVFQNYVEYPKRQDTW</sequence>